<dbReference type="GO" id="GO:0006508">
    <property type="term" value="P:proteolysis"/>
    <property type="evidence" value="ECO:0007669"/>
    <property type="project" value="UniProtKB-KW"/>
</dbReference>
<comment type="caution">
    <text evidence="5">The sequence shown here is derived from an EMBL/GenBank/DDBJ whole genome shotgun (WGS) entry which is preliminary data.</text>
</comment>
<name>A0A2J8AB17_9CHLO</name>
<dbReference type="PANTHER" id="PTHR42648:SF28">
    <property type="entry name" value="TRANSPOSON-ENCODED PROTEIN WITH RIBONUCLEASE H-LIKE AND RETROVIRUS ZINC FINGER-LIKE DOMAINS"/>
    <property type="match status" value="1"/>
</dbReference>
<dbReference type="Pfam" id="PF13976">
    <property type="entry name" value="gag_pre-integrs"/>
    <property type="match status" value="1"/>
</dbReference>
<dbReference type="InterPro" id="IPR025724">
    <property type="entry name" value="GAG-pre-integrase_dom"/>
</dbReference>
<keyword evidence="1" id="KW-0645">Protease</keyword>
<dbReference type="InterPro" id="IPR054722">
    <property type="entry name" value="PolX-like_BBD"/>
</dbReference>
<feature type="domain" description="GAG-pre-integrase" evidence="3">
    <location>
        <begin position="497"/>
        <end position="550"/>
    </location>
</feature>
<dbReference type="OrthoDB" id="545002at2759"/>
<dbReference type="GO" id="GO:0008233">
    <property type="term" value="F:peptidase activity"/>
    <property type="evidence" value="ECO:0007669"/>
    <property type="project" value="UniProtKB-KW"/>
</dbReference>
<evidence type="ECO:0000259" key="4">
    <source>
        <dbReference type="Pfam" id="PF22936"/>
    </source>
</evidence>
<feature type="compositionally biased region" description="Gly residues" evidence="2">
    <location>
        <begin position="258"/>
        <end position="272"/>
    </location>
</feature>
<feature type="region of interest" description="Disordered" evidence="2">
    <location>
        <begin position="549"/>
        <end position="568"/>
    </location>
</feature>
<protein>
    <submittedName>
        <fullName evidence="5">Uncharacterized protein</fullName>
    </submittedName>
</protein>
<dbReference type="PANTHER" id="PTHR42648">
    <property type="entry name" value="TRANSPOSASE, PUTATIVE-RELATED"/>
    <property type="match status" value="1"/>
</dbReference>
<sequence>MQLRSVSDYADFQVCVAFALRKRGFWNEALKQPDAAPTADAIAKGANPKAGGIALGVIGDHCNMDHLSLIAHCTDGLEAWTELKKLYAPKNAVQDYSQQIEWSSLALREGESLPSYALRIKNLRRSLKEIGGHSYTEEQVITKFLASLPAKYQQQTIAILSHLKSYPTIDDVVVHLTTTERVVDMQSQQSLPTVPALAAPRFAERPPRRQLEQPQQPQQPQQQQQVGNDQCRYCLCSGHWEQNCEQKLKDRRQQEMRAGGGGSGSGGGGKGGRGGYGGSYGGNGGGAAAGNGGGERRSKQLAMVATSASGSSGLSLCASASAGGDQYYKLDTAAGIHLTYDKDDLHDFKPYAKPVPVVAWADGREAVSLGRGVVKLRTIDGGTLSFPNVVLVTSLKHRILSYGVVEKREGTKVRLEGASGSISYRGEKELITHLADGLMYVSAEVVSAASPERQEQLAAAPLSRRVAQLEKQKQLASAAVKALAAAQAPVSNPKGVARAELWHRRLGHLGYKALQQLASGGMLLGLGASAEDFELAGSQGLCEPCVAGKQSRKPYGDRPSAPATEPLGRVHSDMIGEMPVEAAGSRARYVLTCLDEFSGLALVRALKRKDEAPAALREMLTLLENQLSRDGREFRAAQAAASAVALAGFDSLWGSDDEGVAAAEAAAAEASGEDLLTQLGAAAGAGALTEQPAGTEAAAASAAASSGEPRTIQEAMASTEWVAAMEKELKTIVKKGTYYCWKQVDQGSADGLAQALRDLVKVAGGDDSKQLFAVMGKKLGLRNLL</sequence>
<keyword evidence="6" id="KW-1185">Reference proteome</keyword>
<feature type="region of interest" description="Disordered" evidence="2">
    <location>
        <begin position="247"/>
        <end position="272"/>
    </location>
</feature>
<evidence type="ECO:0000313" key="6">
    <source>
        <dbReference type="Proteomes" id="UP000236333"/>
    </source>
</evidence>
<dbReference type="GO" id="GO:0008270">
    <property type="term" value="F:zinc ion binding"/>
    <property type="evidence" value="ECO:0007669"/>
    <property type="project" value="InterPro"/>
</dbReference>
<dbReference type="AlphaFoldDB" id="A0A2J8AB17"/>
<dbReference type="InterPro" id="IPR036875">
    <property type="entry name" value="Znf_CCHC_sf"/>
</dbReference>
<reference evidence="5 6" key="1">
    <citation type="journal article" date="2017" name="Mol. Biol. Evol.">
        <title>The 4-celled Tetrabaena socialis nuclear genome reveals the essential components for genetic control of cell number at the origin of multicellularity in the volvocine lineage.</title>
        <authorList>
            <person name="Featherston J."/>
            <person name="Arakaki Y."/>
            <person name="Hanschen E.R."/>
            <person name="Ferris P.J."/>
            <person name="Michod R.E."/>
            <person name="Olson B.J.S.C."/>
            <person name="Nozaki H."/>
            <person name="Durand P.M."/>
        </authorList>
    </citation>
    <scope>NUCLEOTIDE SEQUENCE [LARGE SCALE GENOMIC DNA]</scope>
    <source>
        <strain evidence="5 6">NIES-571</strain>
    </source>
</reference>
<dbReference type="EMBL" id="PGGS01000081">
    <property type="protein sequence ID" value="PNH09708.1"/>
    <property type="molecule type" value="Genomic_DNA"/>
</dbReference>
<feature type="domain" description="Retrovirus-related Pol polyprotein from transposon TNT 1-94-like beta-barrel" evidence="4">
    <location>
        <begin position="330"/>
        <end position="408"/>
    </location>
</feature>
<dbReference type="Proteomes" id="UP000236333">
    <property type="component" value="Unassembled WGS sequence"/>
</dbReference>
<accession>A0A2J8AB17</accession>
<gene>
    <name evidence="5" type="ORF">TSOC_003682</name>
</gene>
<dbReference type="Pfam" id="PF14223">
    <property type="entry name" value="Retrotran_gag_2"/>
    <property type="match status" value="1"/>
</dbReference>
<evidence type="ECO:0000256" key="1">
    <source>
        <dbReference type="ARBA" id="ARBA00022670"/>
    </source>
</evidence>
<dbReference type="InterPro" id="IPR039537">
    <property type="entry name" value="Retrotran_Ty1/copia-like"/>
</dbReference>
<dbReference type="GO" id="GO:0003676">
    <property type="term" value="F:nucleic acid binding"/>
    <property type="evidence" value="ECO:0007669"/>
    <property type="project" value="InterPro"/>
</dbReference>
<evidence type="ECO:0000313" key="5">
    <source>
        <dbReference type="EMBL" id="PNH09708.1"/>
    </source>
</evidence>
<keyword evidence="1" id="KW-0378">Hydrolase</keyword>
<proteinExistence type="predicted"/>
<evidence type="ECO:0000256" key="2">
    <source>
        <dbReference type="SAM" id="MobiDB-lite"/>
    </source>
</evidence>
<organism evidence="5 6">
    <name type="scientific">Tetrabaena socialis</name>
    <dbReference type="NCBI Taxonomy" id="47790"/>
    <lineage>
        <taxon>Eukaryota</taxon>
        <taxon>Viridiplantae</taxon>
        <taxon>Chlorophyta</taxon>
        <taxon>core chlorophytes</taxon>
        <taxon>Chlorophyceae</taxon>
        <taxon>CS clade</taxon>
        <taxon>Chlamydomonadales</taxon>
        <taxon>Tetrabaenaceae</taxon>
        <taxon>Tetrabaena</taxon>
    </lineage>
</organism>
<dbReference type="SUPFAM" id="SSF57756">
    <property type="entry name" value="Retrovirus zinc finger-like domains"/>
    <property type="match status" value="1"/>
</dbReference>
<dbReference type="Pfam" id="PF22936">
    <property type="entry name" value="Pol_BBD"/>
    <property type="match status" value="1"/>
</dbReference>
<evidence type="ECO:0000259" key="3">
    <source>
        <dbReference type="Pfam" id="PF13976"/>
    </source>
</evidence>